<dbReference type="EMBL" id="JAAGVY010000036">
    <property type="protein sequence ID" value="NEN24938.1"/>
    <property type="molecule type" value="Genomic_DNA"/>
</dbReference>
<dbReference type="RefSeq" id="WP_163286328.1">
    <property type="nucleotide sequence ID" value="NZ_JAAGVY010000036.1"/>
</dbReference>
<protein>
    <recommendedName>
        <fullName evidence="3">Autotransporter outer membrane beta-barrel domain-containing protein</fullName>
    </recommendedName>
</protein>
<organism evidence="1 2">
    <name type="scientific">Cryomorpha ignava</name>
    <dbReference type="NCBI Taxonomy" id="101383"/>
    <lineage>
        <taxon>Bacteria</taxon>
        <taxon>Pseudomonadati</taxon>
        <taxon>Bacteroidota</taxon>
        <taxon>Flavobacteriia</taxon>
        <taxon>Flavobacteriales</taxon>
        <taxon>Cryomorphaceae</taxon>
        <taxon>Cryomorpha</taxon>
    </lineage>
</organism>
<reference evidence="1 2" key="1">
    <citation type="submission" date="2020-02" db="EMBL/GenBank/DDBJ databases">
        <title>Out from the shadows clarifying the taxonomy of the family Cryomorphaceae and related taxa by utilizing the GTDB taxonomic framework.</title>
        <authorList>
            <person name="Bowman J.P."/>
        </authorList>
    </citation>
    <scope>NUCLEOTIDE SEQUENCE [LARGE SCALE GENOMIC DNA]</scope>
    <source>
        <strain evidence="1 2">QSSC 1-22</strain>
    </source>
</reference>
<evidence type="ECO:0008006" key="3">
    <source>
        <dbReference type="Google" id="ProtNLM"/>
    </source>
</evidence>
<dbReference type="Proteomes" id="UP000486602">
    <property type="component" value="Unassembled WGS sequence"/>
</dbReference>
<accession>A0A7K3WTR1</accession>
<evidence type="ECO:0000313" key="2">
    <source>
        <dbReference type="Proteomes" id="UP000486602"/>
    </source>
</evidence>
<dbReference type="AlphaFoldDB" id="A0A7K3WTR1"/>
<keyword evidence="2" id="KW-1185">Reference proteome</keyword>
<comment type="caution">
    <text evidence="1">The sequence shown here is derived from an EMBL/GenBank/DDBJ whole genome shotgun (WGS) entry which is preliminary data.</text>
</comment>
<gene>
    <name evidence="1" type="ORF">G3O08_15665</name>
</gene>
<sequence>MNKKFIILFVAVVFSSVYNTDVFGQDLEDSKEKRFDHFVGLQGNLLIREFFNFGEENNEIDNPYLLTYTMRSTKSGYALNAGFGYNSTNRENDDGVRISQQIVDIRFGPGYQFKTGKFEFGVGVDVIYRGRSIDTFSRQVVEFSNAVDSTVATTRSAIQGFGGGIQATGRFYLSDRFLIGTEASFNYISGNEKFNSENINYVVFQGVTTTTYQVENEKADVESWQFKLPVVIYLIVKF</sequence>
<name>A0A7K3WTR1_9FLAO</name>
<proteinExistence type="predicted"/>
<evidence type="ECO:0000313" key="1">
    <source>
        <dbReference type="EMBL" id="NEN24938.1"/>
    </source>
</evidence>